<comment type="caution">
    <text evidence="1">The sequence shown here is derived from an EMBL/GenBank/DDBJ whole genome shotgun (WGS) entry which is preliminary data.</text>
</comment>
<protein>
    <submittedName>
        <fullName evidence="1">Uncharacterized protein</fullName>
    </submittedName>
</protein>
<dbReference type="EMBL" id="PYNF01000002">
    <property type="protein sequence ID" value="PSV01130.1"/>
    <property type="molecule type" value="Genomic_DNA"/>
</dbReference>
<evidence type="ECO:0000313" key="1">
    <source>
        <dbReference type="EMBL" id="PSV01130.1"/>
    </source>
</evidence>
<evidence type="ECO:0000313" key="2">
    <source>
        <dbReference type="Proteomes" id="UP000241426"/>
    </source>
</evidence>
<dbReference type="Proteomes" id="UP000241426">
    <property type="component" value="Unassembled WGS sequence"/>
</dbReference>
<dbReference type="RefSeq" id="WP_107288857.1">
    <property type="nucleotide sequence ID" value="NZ_PYNF01000002.1"/>
</dbReference>
<reference evidence="1 2" key="1">
    <citation type="submission" date="2018-01" db="EMBL/GenBank/DDBJ databases">
        <title>Whole genome sequencing of Histamine producing bacteria.</title>
        <authorList>
            <person name="Butler K."/>
        </authorList>
    </citation>
    <scope>NUCLEOTIDE SEQUENCE [LARGE SCALE GENOMIC DNA]</scope>
    <source>
        <strain evidence="1 2">FS-7.2</strain>
    </source>
</reference>
<organism evidence="1 2">
    <name type="scientific">Photobacterium kishitanii</name>
    <dbReference type="NCBI Taxonomy" id="318456"/>
    <lineage>
        <taxon>Bacteria</taxon>
        <taxon>Pseudomonadati</taxon>
        <taxon>Pseudomonadota</taxon>
        <taxon>Gammaproteobacteria</taxon>
        <taxon>Vibrionales</taxon>
        <taxon>Vibrionaceae</taxon>
        <taxon>Photobacterium</taxon>
    </lineage>
</organism>
<name>A0A2T3KMV3_9GAMM</name>
<sequence length="194" mass="22186">MLSVISSYIPIFGTYQPSSDAQRDTLLKYKSNFLYTREYKKCVNGNFHNTYIYDEPLNCLNDNYLQEALSSDGVALGGAVSPDLIHILKTYKRSEDLTVKTLANKEGQVMSIIAYLKLPQGQELKTLKEMSAQIDKAIGLPILTPDLKFNIYEWGWVTPDGYDIKLKNFKNYALISYVNRDAYNVINKNKINIY</sequence>
<accession>A0A2T3KMV3</accession>
<proteinExistence type="predicted"/>
<dbReference type="AlphaFoldDB" id="A0A2T3KMV3"/>
<gene>
    <name evidence="1" type="ORF">C9J27_03665</name>
</gene>